<dbReference type="PANTHER" id="PTHR46523">
    <property type="entry name" value="DCTP PYROPHOSPHATASE 1"/>
    <property type="match status" value="1"/>
</dbReference>
<evidence type="ECO:0008006" key="2">
    <source>
        <dbReference type="Google" id="ProtNLM"/>
    </source>
</evidence>
<dbReference type="Pfam" id="PF12643">
    <property type="entry name" value="MazG-like"/>
    <property type="match status" value="1"/>
</dbReference>
<name>A0A3B1AHT5_9ZZZZ</name>
<evidence type="ECO:0000313" key="1">
    <source>
        <dbReference type="EMBL" id="VAW92226.1"/>
    </source>
</evidence>
<dbReference type="GO" id="GO:0047429">
    <property type="term" value="F:nucleoside triphosphate diphosphatase activity"/>
    <property type="evidence" value="ECO:0007669"/>
    <property type="project" value="InterPro"/>
</dbReference>
<sequence>MDLNALKKQLRDFAEERDWQGFHAPKNLVMAMNVEVAELMEHFQWLTEEQSENLDAKTFDDVQYEVADVFIYLVRLADRLGVDLDAVVEEKIKRNAAKYPADKCQGSAAKYTEYE</sequence>
<dbReference type="InterPro" id="IPR052555">
    <property type="entry name" value="dCTP_Pyrophosphatase"/>
</dbReference>
<dbReference type="CDD" id="cd11537">
    <property type="entry name" value="NTP-PPase_RS21-C6_like"/>
    <property type="match status" value="1"/>
</dbReference>
<accession>A0A3B1AHT5</accession>
<dbReference type="SUPFAM" id="SSF101386">
    <property type="entry name" value="all-alpha NTP pyrophosphatases"/>
    <property type="match status" value="1"/>
</dbReference>
<organism evidence="1">
    <name type="scientific">hydrothermal vent metagenome</name>
    <dbReference type="NCBI Taxonomy" id="652676"/>
    <lineage>
        <taxon>unclassified sequences</taxon>
        <taxon>metagenomes</taxon>
        <taxon>ecological metagenomes</taxon>
    </lineage>
</organism>
<dbReference type="Gene3D" id="1.10.287.1080">
    <property type="entry name" value="MazG-like"/>
    <property type="match status" value="1"/>
</dbReference>
<dbReference type="PANTHER" id="PTHR46523:SF1">
    <property type="entry name" value="DCTP PYROPHOSPHATASE 1"/>
    <property type="match status" value="1"/>
</dbReference>
<protein>
    <recommendedName>
        <fullName evidence="2">Nucleotide pyrophosphohydrolase</fullName>
    </recommendedName>
</protein>
<dbReference type="EMBL" id="UOFT01000023">
    <property type="protein sequence ID" value="VAW92226.1"/>
    <property type="molecule type" value="Genomic_DNA"/>
</dbReference>
<dbReference type="PIRSF" id="PIRSF029826">
    <property type="entry name" value="UCP029826_pph"/>
    <property type="match status" value="1"/>
</dbReference>
<dbReference type="InterPro" id="IPR025984">
    <property type="entry name" value="DCTPP"/>
</dbReference>
<reference evidence="1" key="1">
    <citation type="submission" date="2018-06" db="EMBL/GenBank/DDBJ databases">
        <authorList>
            <person name="Zhirakovskaya E."/>
        </authorList>
    </citation>
    <scope>NUCLEOTIDE SEQUENCE</scope>
</reference>
<gene>
    <name evidence="1" type="ORF">MNBD_GAMMA23-265</name>
</gene>
<dbReference type="GO" id="GO:0009143">
    <property type="term" value="P:nucleoside triphosphate catabolic process"/>
    <property type="evidence" value="ECO:0007669"/>
    <property type="project" value="InterPro"/>
</dbReference>
<dbReference type="AlphaFoldDB" id="A0A3B1AHT5"/>
<proteinExistence type="predicted"/>